<proteinExistence type="predicted"/>
<name>A0A975U275_9PROT</name>
<accession>A0A975U275</accession>
<feature type="compositionally biased region" description="Low complexity" evidence="1">
    <location>
        <begin position="224"/>
        <end position="233"/>
    </location>
</feature>
<dbReference type="AlphaFoldDB" id="A0A975U275"/>
<dbReference type="InterPro" id="IPR000835">
    <property type="entry name" value="HTH_MarR-typ"/>
</dbReference>
<evidence type="ECO:0000313" key="3">
    <source>
        <dbReference type="EMBL" id="QXM25051.1"/>
    </source>
</evidence>
<protein>
    <submittedName>
        <fullName evidence="3">Winged helix-turn-helix domain-containing protein</fullName>
    </submittedName>
</protein>
<feature type="domain" description="HTH marR-type" evidence="2">
    <location>
        <begin position="85"/>
        <end position="132"/>
    </location>
</feature>
<evidence type="ECO:0000256" key="1">
    <source>
        <dbReference type="SAM" id="MobiDB-lite"/>
    </source>
</evidence>
<dbReference type="Proteomes" id="UP000694001">
    <property type="component" value="Chromosome"/>
</dbReference>
<feature type="region of interest" description="Disordered" evidence="1">
    <location>
        <begin position="179"/>
        <end position="269"/>
    </location>
</feature>
<dbReference type="InterPro" id="IPR011991">
    <property type="entry name" value="ArsR-like_HTH"/>
</dbReference>
<sequence>MASENDAHAPGGPYLIDAGASAEVVAEAIESGAVLSLGVPGVPGLVINGRRERRRASFGASFLTVFPEGLVFAIEHLTHRELRVFALLTLVQKFGDTPSPLRVSDIAARLALTPSAVSRAVARMRALGILRPGTTREGQPAGLRISRRVLFRGNAFHYCELGQDPPLSDPDEAPIIQRMRRRPLLPPARGALVATRRGARSGSGSRSGGVHERGAGGSLERPDGGAARARATGGTRGRPRPASSRSADLPDEGAGRVPGDADSLSAGVA</sequence>
<evidence type="ECO:0000313" key="4">
    <source>
        <dbReference type="Proteomes" id="UP000694001"/>
    </source>
</evidence>
<gene>
    <name evidence="3" type="ORF">KO353_02000</name>
</gene>
<dbReference type="GO" id="GO:0003677">
    <property type="term" value="F:DNA binding"/>
    <property type="evidence" value="ECO:0007669"/>
    <property type="project" value="InterPro"/>
</dbReference>
<keyword evidence="4" id="KW-1185">Reference proteome</keyword>
<organism evidence="3 4">
    <name type="scientific">Elioraea tepida</name>
    <dbReference type="NCBI Taxonomy" id="2843330"/>
    <lineage>
        <taxon>Bacteria</taxon>
        <taxon>Pseudomonadati</taxon>
        <taxon>Pseudomonadota</taxon>
        <taxon>Alphaproteobacteria</taxon>
        <taxon>Acetobacterales</taxon>
        <taxon>Elioraeaceae</taxon>
        <taxon>Elioraea</taxon>
    </lineage>
</organism>
<dbReference type="Pfam" id="PF12802">
    <property type="entry name" value="MarR_2"/>
    <property type="match status" value="1"/>
</dbReference>
<feature type="compositionally biased region" description="Low complexity" evidence="1">
    <location>
        <begin position="187"/>
        <end position="204"/>
    </location>
</feature>
<dbReference type="EMBL" id="CP076448">
    <property type="protein sequence ID" value="QXM25051.1"/>
    <property type="molecule type" value="Genomic_DNA"/>
</dbReference>
<evidence type="ECO:0000259" key="2">
    <source>
        <dbReference type="Pfam" id="PF12802"/>
    </source>
</evidence>
<reference evidence="3" key="1">
    <citation type="submission" date="2021-06" db="EMBL/GenBank/DDBJ databases">
        <title>Elioraea tepida, sp. nov., a moderately thermophilic aerobic anoxygenic phototrophic bacterium isolated from an alkaline siliceous hot spring mat community in Yellowstone National Park, WY, USA.</title>
        <authorList>
            <person name="Saini M.K."/>
            <person name="Yoshida S."/>
            <person name="Sebastian A."/>
            <person name="Hirose S."/>
            <person name="Hara E."/>
            <person name="Tamaki H."/>
            <person name="Soulier N.T."/>
            <person name="Albert I."/>
            <person name="Hanada S."/>
            <person name="Bryant D.A."/>
            <person name="Tank M."/>
        </authorList>
    </citation>
    <scope>NUCLEOTIDE SEQUENCE</scope>
    <source>
        <strain evidence="3">MS-P2</strain>
    </source>
</reference>
<dbReference type="RefSeq" id="WP_218286107.1">
    <property type="nucleotide sequence ID" value="NZ_CP076448.1"/>
</dbReference>
<dbReference type="GO" id="GO:0006355">
    <property type="term" value="P:regulation of DNA-templated transcription"/>
    <property type="evidence" value="ECO:0007669"/>
    <property type="project" value="InterPro"/>
</dbReference>
<dbReference type="KEGG" id="elio:KO353_02000"/>
<dbReference type="CDD" id="cd00090">
    <property type="entry name" value="HTH_ARSR"/>
    <property type="match status" value="1"/>
</dbReference>